<accession>A0ABD1N056</accession>
<evidence type="ECO:0000313" key="1">
    <source>
        <dbReference type="EMBL" id="KAL2341423.1"/>
    </source>
</evidence>
<dbReference type="SUPFAM" id="SSF52402">
    <property type="entry name" value="Adenine nucleotide alpha hydrolases-like"/>
    <property type="match status" value="1"/>
</dbReference>
<comment type="caution">
    <text evidence="1">The sequence shown here is derived from an EMBL/GenBank/DDBJ whole genome shotgun (WGS) entry which is preliminary data.</text>
</comment>
<name>A0ABD1N056_9FABA</name>
<dbReference type="PANTHER" id="PTHR47382:SF4">
    <property type="entry name" value="AMINOACYLTRANSFERASE, E1 UBIQUITIN-ACTIVATING ENZYME-RELATED"/>
    <property type="match status" value="1"/>
</dbReference>
<organism evidence="1 2">
    <name type="scientific">Flemingia macrophylla</name>
    <dbReference type="NCBI Taxonomy" id="520843"/>
    <lineage>
        <taxon>Eukaryota</taxon>
        <taxon>Viridiplantae</taxon>
        <taxon>Streptophyta</taxon>
        <taxon>Embryophyta</taxon>
        <taxon>Tracheophyta</taxon>
        <taxon>Spermatophyta</taxon>
        <taxon>Magnoliopsida</taxon>
        <taxon>eudicotyledons</taxon>
        <taxon>Gunneridae</taxon>
        <taxon>Pentapetalae</taxon>
        <taxon>rosids</taxon>
        <taxon>fabids</taxon>
        <taxon>Fabales</taxon>
        <taxon>Fabaceae</taxon>
        <taxon>Papilionoideae</taxon>
        <taxon>50 kb inversion clade</taxon>
        <taxon>NPAAA clade</taxon>
        <taxon>indigoferoid/millettioid clade</taxon>
        <taxon>Phaseoleae</taxon>
        <taxon>Flemingia</taxon>
    </lineage>
</organism>
<evidence type="ECO:0008006" key="3">
    <source>
        <dbReference type="Google" id="ProtNLM"/>
    </source>
</evidence>
<protein>
    <recommendedName>
        <fullName evidence="3">UspA domain-containing protein</fullName>
    </recommendedName>
</protein>
<dbReference type="InterPro" id="IPR014729">
    <property type="entry name" value="Rossmann-like_a/b/a_fold"/>
</dbReference>
<dbReference type="EMBL" id="JBGMDY010000003">
    <property type="protein sequence ID" value="KAL2341423.1"/>
    <property type="molecule type" value="Genomic_DNA"/>
</dbReference>
<dbReference type="Proteomes" id="UP001603857">
    <property type="component" value="Unassembled WGS sequence"/>
</dbReference>
<dbReference type="PANTHER" id="PTHR47382">
    <property type="entry name" value="U-BOX DOMAIN-CONTAINING PROTEIN 52-LIKE"/>
    <property type="match status" value="1"/>
</dbReference>
<dbReference type="CDD" id="cd01989">
    <property type="entry name" value="USP_STK_Ubox_N"/>
    <property type="match status" value="1"/>
</dbReference>
<keyword evidence="2" id="KW-1185">Reference proteome</keyword>
<dbReference type="Gene3D" id="3.40.50.620">
    <property type="entry name" value="HUPs"/>
    <property type="match status" value="1"/>
</dbReference>
<evidence type="ECO:0000313" key="2">
    <source>
        <dbReference type="Proteomes" id="UP001603857"/>
    </source>
</evidence>
<dbReference type="AlphaFoldDB" id="A0ABD1N056"/>
<proteinExistence type="predicted"/>
<reference evidence="1 2" key="1">
    <citation type="submission" date="2024-08" db="EMBL/GenBank/DDBJ databases">
        <title>Insights into the chromosomal genome structure of Flemingia macrophylla.</title>
        <authorList>
            <person name="Ding Y."/>
            <person name="Zhao Y."/>
            <person name="Bi W."/>
            <person name="Wu M."/>
            <person name="Zhao G."/>
            <person name="Gong Y."/>
            <person name="Li W."/>
            <person name="Zhang P."/>
        </authorList>
    </citation>
    <scope>NUCLEOTIDE SEQUENCE [LARGE SCALE GENOMIC DNA]</scope>
    <source>
        <strain evidence="1">DYQJB</strain>
        <tissue evidence="1">Leaf</tissue>
    </source>
</reference>
<sequence length="288" mass="32765">MSIKMSGETGYDCLHYDSDEDCSCGFIGFRRSQVLFDFDCNTNDQDSEELFEINLKKPLDTISEDCESSVFSFDFHNNEKDVVFVAVDHVGESSMEALLWTLKHAVTPSTTVSLVHVFPKIKFIPSPFGKFPRRRVNPEYVNYHLTQHRGKMKLLLQKFIDLCLDSKVKVELMLIEDDNVVKAITDLVRDHSVRKLVIGITKSDLSKSVSGRRGHGIADNVLKNAPEICDIKIICDGKEVIDQMIFCTLSYSGENSSSRVSQHEDESCSVVPLMRFVPNPVWLFRPRF</sequence>
<gene>
    <name evidence="1" type="ORF">Fmac_009363</name>
</gene>